<protein>
    <submittedName>
        <fullName evidence="2">Uncharacterized protein</fullName>
    </submittedName>
</protein>
<accession>A0A1D8PM00</accession>
<dbReference type="KEGG" id="cal:CAALFM_C404110WA"/>
<dbReference type="EMBL" id="CP017626">
    <property type="protein sequence ID" value="AOW29160.1"/>
    <property type="molecule type" value="Genomic_DNA"/>
</dbReference>
<evidence type="ECO:0000313" key="1">
    <source>
        <dbReference type="CGD" id="CAL0000185159"/>
    </source>
</evidence>
<reference evidence="2 3" key="2">
    <citation type="journal article" date="2007" name="Genome Biol.">
        <title>Assembly of the Candida albicans genome into sixteen supercontigs aligned on the eight chromosomes.</title>
        <authorList>
            <person name="van het Hoog M."/>
            <person name="Rast T.J."/>
            <person name="Martchenko M."/>
            <person name="Grindle S."/>
            <person name="Dignard D."/>
            <person name="Hogues H."/>
            <person name="Cuomo C."/>
            <person name="Berriman M."/>
            <person name="Scherer S."/>
            <person name="Magee B.B."/>
            <person name="Whiteway M."/>
            <person name="Chibana H."/>
            <person name="Nantel A."/>
            <person name="Magee P.T."/>
        </authorList>
    </citation>
    <scope>GENOME REANNOTATION</scope>
    <source>
        <strain evidence="3">SC5314 / ATCC MYA-2876</strain>
    </source>
</reference>
<dbReference type="RefSeq" id="XP_019330924.1">
    <property type="nucleotide sequence ID" value="XM_019475379.1"/>
</dbReference>
<dbReference type="VEuPathDB" id="FungiDB:C4_04110W_A"/>
<proteinExistence type="predicted"/>
<gene>
    <name evidence="2" type="ordered locus">CAALFM_C404110WA</name>
    <name evidence="1" type="ordered locus">orf19.5299.1</name>
</gene>
<organism evidence="2 3">
    <name type="scientific">Candida albicans (strain SC5314 / ATCC MYA-2876)</name>
    <name type="common">Yeast</name>
    <dbReference type="NCBI Taxonomy" id="237561"/>
    <lineage>
        <taxon>Eukaryota</taxon>
        <taxon>Fungi</taxon>
        <taxon>Dikarya</taxon>
        <taxon>Ascomycota</taxon>
        <taxon>Saccharomycotina</taxon>
        <taxon>Pichiomycetes</taxon>
        <taxon>Debaryomycetaceae</taxon>
        <taxon>Candida/Lodderomyces clade</taxon>
        <taxon>Candida</taxon>
    </lineage>
</organism>
<dbReference type="AlphaFoldDB" id="A0A1D8PM00"/>
<sequence length="45" mass="5313">MLCLIERSEESSTLARKFNQLFPCSLVHVDKYVDEFHWLGLLCKI</sequence>
<dbReference type="Proteomes" id="UP000000559">
    <property type="component" value="Chromosome 4"/>
</dbReference>
<reference evidence="2 3" key="1">
    <citation type="journal article" date="2004" name="Proc. Natl. Acad. Sci. U.S.A.">
        <title>The diploid genome sequence of Candida albicans.</title>
        <authorList>
            <person name="Jones T."/>
            <person name="Federspiel N.A."/>
            <person name="Chibana H."/>
            <person name="Dungan J."/>
            <person name="Kalman S."/>
            <person name="Magee B.B."/>
            <person name="Newport G."/>
            <person name="Thorstenson Y.R."/>
            <person name="Agabian N."/>
            <person name="Magee P.T."/>
            <person name="Davis R.W."/>
            <person name="Scherer S."/>
        </authorList>
    </citation>
    <scope>NUCLEOTIDE SEQUENCE [LARGE SCALE GENOMIC DNA]</scope>
    <source>
        <strain evidence="3">SC5314 / ATCC MYA-2876</strain>
    </source>
</reference>
<name>A0A1D8PM00_CANAL</name>
<dbReference type="GeneID" id="30515265"/>
<evidence type="ECO:0000313" key="2">
    <source>
        <dbReference type="EMBL" id="AOW29160.1"/>
    </source>
</evidence>
<dbReference type="CGD" id="CAL0000185159">
    <property type="gene designation" value="orf19.5299.1"/>
</dbReference>
<reference evidence="2 3" key="3">
    <citation type="journal article" date="2013" name="Genome Biol.">
        <title>Assembly of a phased diploid Candida albicans genome facilitates allele-specific measurements and provides a simple model for repeat and indel structure.</title>
        <authorList>
            <person name="Muzzey D."/>
            <person name="Schwartz K."/>
            <person name="Weissman J.S."/>
            <person name="Sherlock G."/>
        </authorList>
    </citation>
    <scope>NUCLEOTIDE SEQUENCE [LARGE SCALE GENOMIC DNA]</scope>
    <source>
        <strain evidence="3">SC5314 / ATCC MYA-2876</strain>
    </source>
</reference>
<dbReference type="InParanoid" id="A0A1D8PM00"/>
<evidence type="ECO:0000313" key="3">
    <source>
        <dbReference type="Proteomes" id="UP000000559"/>
    </source>
</evidence>
<keyword evidence="3" id="KW-1185">Reference proteome</keyword>